<feature type="region of interest" description="Disordered" evidence="1">
    <location>
        <begin position="1"/>
        <end position="34"/>
    </location>
</feature>
<evidence type="ECO:0000313" key="3">
    <source>
        <dbReference type="Proteomes" id="UP000008370"/>
    </source>
</evidence>
<accession>K5VEN4</accession>
<keyword evidence="3" id="KW-1185">Reference proteome</keyword>
<dbReference type="OrthoDB" id="2740821at2759"/>
<proteinExistence type="predicted"/>
<feature type="compositionally biased region" description="Pro residues" evidence="1">
    <location>
        <begin position="1"/>
        <end position="15"/>
    </location>
</feature>
<evidence type="ECO:0000256" key="1">
    <source>
        <dbReference type="SAM" id="MobiDB-lite"/>
    </source>
</evidence>
<dbReference type="KEGG" id="pco:PHACADRAFT_135187"/>
<sequence>MDVDSKPPPLSPPPTYGFCARQGTHDFEDPEQGGRRYLPQVNKWGRGAVEWRCERAGGAEHVPLWEAYPIWRDEPLLMFNAQGPSKQAAKEASARLMAESGHC</sequence>
<dbReference type="Proteomes" id="UP000008370">
    <property type="component" value="Unassembled WGS sequence"/>
</dbReference>
<dbReference type="InParanoid" id="K5VEN4"/>
<evidence type="ECO:0000313" key="2">
    <source>
        <dbReference type="EMBL" id="EKM61486.1"/>
    </source>
</evidence>
<reference evidence="2 3" key="1">
    <citation type="journal article" date="2012" name="BMC Genomics">
        <title>Comparative genomics of the white-rot fungi, Phanerochaete carnosa and P. chrysosporium, to elucidate the genetic basis of the distinct wood types they colonize.</title>
        <authorList>
            <person name="Suzuki H."/>
            <person name="MacDonald J."/>
            <person name="Syed K."/>
            <person name="Salamov A."/>
            <person name="Hori C."/>
            <person name="Aerts A."/>
            <person name="Henrissat B."/>
            <person name="Wiebenga A."/>
            <person name="vanKuyk P.A."/>
            <person name="Barry K."/>
            <person name="Lindquist E."/>
            <person name="LaButti K."/>
            <person name="Lapidus A."/>
            <person name="Lucas S."/>
            <person name="Coutinho P."/>
            <person name="Gong Y."/>
            <person name="Samejima M."/>
            <person name="Mahadevan R."/>
            <person name="Abou-Zaid M."/>
            <person name="de Vries R.P."/>
            <person name="Igarashi K."/>
            <person name="Yadav J.S."/>
            <person name="Grigoriev I.V."/>
            <person name="Master E.R."/>
        </authorList>
    </citation>
    <scope>NUCLEOTIDE SEQUENCE [LARGE SCALE GENOMIC DNA]</scope>
    <source>
        <strain evidence="2 3">HHB-10118-sp</strain>
    </source>
</reference>
<dbReference type="HOGENOM" id="CLU_2321179_0_0_1"/>
<protein>
    <submittedName>
        <fullName evidence="2">Uncharacterized protein</fullName>
    </submittedName>
</protein>
<organism evidence="2 3">
    <name type="scientific">Phanerochaete carnosa (strain HHB-10118-sp)</name>
    <name type="common">White-rot fungus</name>
    <name type="synonym">Peniophora carnosa</name>
    <dbReference type="NCBI Taxonomy" id="650164"/>
    <lineage>
        <taxon>Eukaryota</taxon>
        <taxon>Fungi</taxon>
        <taxon>Dikarya</taxon>
        <taxon>Basidiomycota</taxon>
        <taxon>Agaricomycotina</taxon>
        <taxon>Agaricomycetes</taxon>
        <taxon>Polyporales</taxon>
        <taxon>Phanerochaetaceae</taxon>
        <taxon>Phanerochaete</taxon>
    </lineage>
</organism>
<dbReference type="EMBL" id="JH930468">
    <property type="protein sequence ID" value="EKM61486.1"/>
    <property type="molecule type" value="Genomic_DNA"/>
</dbReference>
<dbReference type="GeneID" id="18908324"/>
<gene>
    <name evidence="2" type="ORF">PHACADRAFT_135187</name>
</gene>
<dbReference type="RefSeq" id="XP_007390898.1">
    <property type="nucleotide sequence ID" value="XM_007390836.1"/>
</dbReference>
<dbReference type="AlphaFoldDB" id="K5VEN4"/>
<name>K5VEN4_PHACS</name>